<name>A0A8J3A8D6_9PROT</name>
<dbReference type="RefSeq" id="WP_155141132.1">
    <property type="nucleotide sequence ID" value="NZ_BMGZ01000002.1"/>
</dbReference>
<gene>
    <name evidence="2" type="ORF">FF098_012945</name>
    <name evidence="1" type="ORF">GCM10011355_26000</name>
</gene>
<organism evidence="1 3">
    <name type="scientific">Aquisalinus luteolus</name>
    <dbReference type="NCBI Taxonomy" id="1566827"/>
    <lineage>
        <taxon>Bacteria</taxon>
        <taxon>Pseudomonadati</taxon>
        <taxon>Pseudomonadota</taxon>
        <taxon>Alphaproteobacteria</taxon>
        <taxon>Parvularculales</taxon>
        <taxon>Parvularculaceae</taxon>
        <taxon>Aquisalinus</taxon>
    </lineage>
</organism>
<dbReference type="Proteomes" id="UP000818603">
    <property type="component" value="Unassembled WGS sequence"/>
</dbReference>
<proteinExistence type="predicted"/>
<dbReference type="InterPro" id="IPR016181">
    <property type="entry name" value="Acyl_CoA_acyltransferase"/>
</dbReference>
<evidence type="ECO:0000313" key="3">
    <source>
        <dbReference type="Proteomes" id="UP000621856"/>
    </source>
</evidence>
<dbReference type="Proteomes" id="UP000621856">
    <property type="component" value="Unassembled WGS sequence"/>
</dbReference>
<reference evidence="1" key="3">
    <citation type="submission" date="2020-09" db="EMBL/GenBank/DDBJ databases">
        <authorList>
            <person name="Sun Q."/>
            <person name="Zhou Y."/>
        </authorList>
    </citation>
    <scope>NUCLEOTIDE SEQUENCE</scope>
    <source>
        <strain evidence="1">CGMCC 1.14984</strain>
    </source>
</reference>
<dbReference type="EMBL" id="BMGZ01000002">
    <property type="protein sequence ID" value="GGH99618.1"/>
    <property type="molecule type" value="Genomic_DNA"/>
</dbReference>
<dbReference type="Gene3D" id="3.40.630.30">
    <property type="match status" value="1"/>
</dbReference>
<reference evidence="2 4" key="2">
    <citation type="submission" date="2020-02" db="EMBL/GenBank/DDBJ databases">
        <title>Genome sequence of Parvularcula flava strain NH6-79.</title>
        <authorList>
            <person name="Abdul Karim M.H."/>
            <person name="Lam M.Q."/>
            <person name="Chen S.J."/>
            <person name="Yahya A."/>
            <person name="Shahir S."/>
            <person name="Shamsir M.S."/>
            <person name="Chong C.S."/>
        </authorList>
    </citation>
    <scope>NUCLEOTIDE SEQUENCE [LARGE SCALE GENOMIC DNA]</scope>
    <source>
        <strain evidence="2 4">NH6-79</strain>
    </source>
</reference>
<keyword evidence="4" id="KW-1185">Reference proteome</keyword>
<dbReference type="InterPro" id="IPR027365">
    <property type="entry name" value="GNAT_acetyltra_YdfB-like"/>
</dbReference>
<accession>A0A8J3A8D6</accession>
<protein>
    <submittedName>
        <fullName evidence="2">GNAT family N-acetyltransferase</fullName>
    </submittedName>
</protein>
<evidence type="ECO:0000313" key="2">
    <source>
        <dbReference type="EMBL" id="NHK28821.1"/>
    </source>
</evidence>
<dbReference type="Pfam" id="PF12746">
    <property type="entry name" value="GNAT_acetyltran"/>
    <property type="match status" value="1"/>
</dbReference>
<dbReference type="SUPFAM" id="SSF55729">
    <property type="entry name" value="Acyl-CoA N-acyltransferases (Nat)"/>
    <property type="match status" value="1"/>
</dbReference>
<sequence>MNSEDAAAVLPTIPDTPRHVEARSCLIAGTADLLYWHEKPFDYALVNRNTRTLFVHGAPDAGVIGEWAVDAKPEMELVGDEAHADLLKGLLPGWGYYPAILFRLAGPVAAPDEGETTWLSLNDIRSVKMPEVVREEILVGSVTGRVACSLEKDRPVSFCYAGAVTETLFDIAIDTLSGFRRKGHARRAAALMISDMAGRGLAPVWGAVEENIASIKVARALGFEPVDTCNVFALPE</sequence>
<evidence type="ECO:0000313" key="1">
    <source>
        <dbReference type="EMBL" id="GGH99618.1"/>
    </source>
</evidence>
<reference evidence="1" key="1">
    <citation type="journal article" date="2014" name="Int. J. Syst. Evol. Microbiol.">
        <title>Complete genome sequence of Corynebacterium casei LMG S-19264T (=DSM 44701T), isolated from a smear-ripened cheese.</title>
        <authorList>
            <consortium name="US DOE Joint Genome Institute (JGI-PGF)"/>
            <person name="Walter F."/>
            <person name="Albersmeier A."/>
            <person name="Kalinowski J."/>
            <person name="Ruckert C."/>
        </authorList>
    </citation>
    <scope>NUCLEOTIDE SEQUENCE</scope>
    <source>
        <strain evidence="1">CGMCC 1.14984</strain>
    </source>
</reference>
<dbReference type="AlphaFoldDB" id="A0A8J3A8D6"/>
<evidence type="ECO:0000313" key="4">
    <source>
        <dbReference type="Proteomes" id="UP000818603"/>
    </source>
</evidence>
<dbReference type="EMBL" id="VCJR02000002">
    <property type="protein sequence ID" value="NHK28821.1"/>
    <property type="molecule type" value="Genomic_DNA"/>
</dbReference>
<comment type="caution">
    <text evidence="1">The sequence shown here is derived from an EMBL/GenBank/DDBJ whole genome shotgun (WGS) entry which is preliminary data.</text>
</comment>